<keyword evidence="9" id="KW-1185">Reference proteome</keyword>
<evidence type="ECO:0000256" key="6">
    <source>
        <dbReference type="SAM" id="MobiDB-lite"/>
    </source>
</evidence>
<dbReference type="PROSITE" id="PS50103">
    <property type="entry name" value="ZF_C3H1"/>
    <property type="match status" value="5"/>
</dbReference>
<keyword evidence="2 5" id="KW-0863">Zinc-finger</keyword>
<dbReference type="PANTHER" id="PTHR12506">
    <property type="entry name" value="PROTEIN PHOSPHATASE RELATED"/>
    <property type="match status" value="1"/>
</dbReference>
<feature type="domain" description="C3H1-type" evidence="7">
    <location>
        <begin position="373"/>
        <end position="401"/>
    </location>
</feature>
<proteinExistence type="predicted"/>
<feature type="region of interest" description="Disordered" evidence="6">
    <location>
        <begin position="402"/>
        <end position="421"/>
    </location>
</feature>
<dbReference type="InterPro" id="IPR050974">
    <property type="entry name" value="Plant_ZF_CCCH"/>
</dbReference>
<accession>A0AAN8V0Z8</accession>
<name>A0AAN8V0Z8_9MAGN</name>
<feature type="region of interest" description="Disordered" evidence="6">
    <location>
        <begin position="1"/>
        <end position="102"/>
    </location>
</feature>
<feature type="domain" description="C3H1-type" evidence="7">
    <location>
        <begin position="109"/>
        <end position="137"/>
    </location>
</feature>
<evidence type="ECO:0000313" key="8">
    <source>
        <dbReference type="EMBL" id="KAK6920587.1"/>
    </source>
</evidence>
<evidence type="ECO:0000256" key="3">
    <source>
        <dbReference type="ARBA" id="ARBA00022833"/>
    </source>
</evidence>
<evidence type="ECO:0000313" key="9">
    <source>
        <dbReference type="Proteomes" id="UP001370490"/>
    </source>
</evidence>
<reference evidence="8 9" key="1">
    <citation type="submission" date="2023-12" db="EMBL/GenBank/DDBJ databases">
        <title>A high-quality genome assembly for Dillenia turbinata (Dilleniales).</title>
        <authorList>
            <person name="Chanderbali A."/>
        </authorList>
    </citation>
    <scope>NUCLEOTIDE SEQUENCE [LARGE SCALE GENOMIC DNA]</scope>
    <source>
        <strain evidence="8">LSX21</strain>
        <tissue evidence="8">Leaf</tissue>
    </source>
</reference>
<dbReference type="AlphaFoldDB" id="A0AAN8V0Z8"/>
<feature type="zinc finger region" description="C3H1-type" evidence="5">
    <location>
        <begin position="202"/>
        <end position="230"/>
    </location>
</feature>
<keyword evidence="4" id="KW-0238">DNA-binding</keyword>
<dbReference type="InterPro" id="IPR036855">
    <property type="entry name" value="Znf_CCCH_sf"/>
</dbReference>
<dbReference type="EMBL" id="JBAMMX010000020">
    <property type="protein sequence ID" value="KAK6920587.1"/>
    <property type="molecule type" value="Genomic_DNA"/>
</dbReference>
<feature type="domain" description="C3H1-type" evidence="7">
    <location>
        <begin position="156"/>
        <end position="184"/>
    </location>
</feature>
<keyword evidence="3 5" id="KW-0862">Zinc</keyword>
<feature type="zinc finger region" description="C3H1-type" evidence="5">
    <location>
        <begin position="373"/>
        <end position="401"/>
    </location>
</feature>
<dbReference type="Gene3D" id="4.10.1000.10">
    <property type="entry name" value="Zinc finger, CCCH-type"/>
    <property type="match status" value="3"/>
</dbReference>
<protein>
    <submittedName>
        <fullName evidence="8">Zinc finger, CCCH-type</fullName>
    </submittedName>
</protein>
<dbReference type="GO" id="GO:0003677">
    <property type="term" value="F:DNA binding"/>
    <property type="evidence" value="ECO:0007669"/>
    <property type="project" value="UniProtKB-KW"/>
</dbReference>
<dbReference type="InterPro" id="IPR000571">
    <property type="entry name" value="Znf_CCCH"/>
</dbReference>
<evidence type="ECO:0000256" key="5">
    <source>
        <dbReference type="PROSITE-ProRule" id="PRU00723"/>
    </source>
</evidence>
<comment type="caution">
    <text evidence="8">The sequence shown here is derived from an EMBL/GenBank/DDBJ whole genome shotgun (WGS) entry which is preliminary data.</text>
</comment>
<evidence type="ECO:0000256" key="2">
    <source>
        <dbReference type="ARBA" id="ARBA00022771"/>
    </source>
</evidence>
<dbReference type="Pfam" id="PF00642">
    <property type="entry name" value="zf-CCCH"/>
    <property type="match status" value="5"/>
</dbReference>
<organism evidence="8 9">
    <name type="scientific">Dillenia turbinata</name>
    <dbReference type="NCBI Taxonomy" id="194707"/>
    <lineage>
        <taxon>Eukaryota</taxon>
        <taxon>Viridiplantae</taxon>
        <taxon>Streptophyta</taxon>
        <taxon>Embryophyta</taxon>
        <taxon>Tracheophyta</taxon>
        <taxon>Spermatophyta</taxon>
        <taxon>Magnoliopsida</taxon>
        <taxon>eudicotyledons</taxon>
        <taxon>Gunneridae</taxon>
        <taxon>Pentapetalae</taxon>
        <taxon>Dilleniales</taxon>
        <taxon>Dilleniaceae</taxon>
        <taxon>Dillenia</taxon>
    </lineage>
</organism>
<feature type="zinc finger region" description="C3H1-type" evidence="5">
    <location>
        <begin position="109"/>
        <end position="137"/>
    </location>
</feature>
<dbReference type="GO" id="GO:0008270">
    <property type="term" value="F:zinc ion binding"/>
    <property type="evidence" value="ECO:0007669"/>
    <property type="project" value="UniProtKB-KW"/>
</dbReference>
<evidence type="ECO:0000256" key="1">
    <source>
        <dbReference type="ARBA" id="ARBA00022723"/>
    </source>
</evidence>
<feature type="compositionally biased region" description="Acidic residues" evidence="6">
    <location>
        <begin position="74"/>
        <end position="94"/>
    </location>
</feature>
<dbReference type="SMART" id="SM00356">
    <property type="entry name" value="ZnF_C3H1"/>
    <property type="match status" value="5"/>
</dbReference>
<evidence type="ECO:0000256" key="4">
    <source>
        <dbReference type="ARBA" id="ARBA00023125"/>
    </source>
</evidence>
<evidence type="ECO:0000259" key="7">
    <source>
        <dbReference type="PROSITE" id="PS50103"/>
    </source>
</evidence>
<feature type="domain" description="C3H1-type" evidence="7">
    <location>
        <begin position="327"/>
        <end position="355"/>
    </location>
</feature>
<feature type="zinc finger region" description="C3H1-type" evidence="5">
    <location>
        <begin position="327"/>
        <end position="355"/>
    </location>
</feature>
<feature type="compositionally biased region" description="Polar residues" evidence="6">
    <location>
        <begin position="18"/>
        <end position="29"/>
    </location>
</feature>
<feature type="compositionally biased region" description="Basic and acidic residues" evidence="6">
    <location>
        <begin position="45"/>
        <end position="59"/>
    </location>
</feature>
<feature type="region of interest" description="Disordered" evidence="6">
    <location>
        <begin position="230"/>
        <end position="256"/>
    </location>
</feature>
<feature type="domain" description="C3H1-type" evidence="7">
    <location>
        <begin position="202"/>
        <end position="230"/>
    </location>
</feature>
<dbReference type="PANTHER" id="PTHR12506:SF20">
    <property type="entry name" value="ZINC FINGER CCCH DOMAIN-CONTAINING PROTEIN 67"/>
    <property type="match status" value="1"/>
</dbReference>
<feature type="zinc finger region" description="C3H1-type" evidence="5">
    <location>
        <begin position="156"/>
        <end position="184"/>
    </location>
</feature>
<feature type="compositionally biased region" description="Polar residues" evidence="6">
    <location>
        <begin position="238"/>
        <end position="256"/>
    </location>
</feature>
<dbReference type="Proteomes" id="UP001370490">
    <property type="component" value="Unassembled WGS sequence"/>
</dbReference>
<dbReference type="Gene3D" id="2.30.30.1190">
    <property type="match status" value="1"/>
</dbReference>
<dbReference type="SUPFAM" id="SSF90229">
    <property type="entry name" value="CCCH zinc finger"/>
    <property type="match status" value="5"/>
</dbReference>
<keyword evidence="1 5" id="KW-0479">Metal-binding</keyword>
<gene>
    <name evidence="8" type="ORF">RJ641_014265</name>
</gene>
<sequence>METNGEHEQAINAEDENQNLGFHSLQSDHNNLDSEVRDAIQNLVLDEKKDENESKKSDFGDDNDETNEMRNEEPNDDDDGDEEEDGNENGEENVGEDREKIGKFNYPLRPHAEDCSYYLRTGTCKFGLNCKFNHPIRKRIQGVKEKVKEREELPERTGQPECKYYMRTGGCKFGNACRYNHSRAKSPAVSILELNFLGLPIRLGEKECPYYMRTGSCKYGASCKFNHPDHTSGGGSDSPLQSKSQTTMGSWSSPRSSSETALYVPLIYPPNQGIPPNPEWLAYQAPVYPSERTLHPPPTYLINNQLTETKVYTQQQQQIMVDEFPERPGQPECGYFLKTGDCKYRSGCKFHHPKNRITQSSPCILSDKGLPLRPDQSICSHYSRYGLCKFGPACKFDHPINHSPAMPGPHQSPPPSSGAITSRTRMTAYENGNEALIQQPV</sequence>
<dbReference type="GO" id="GO:0003729">
    <property type="term" value="F:mRNA binding"/>
    <property type="evidence" value="ECO:0007669"/>
    <property type="project" value="UniProtKB-ARBA"/>
</dbReference>
<feature type="compositionally biased region" description="Pro residues" evidence="6">
    <location>
        <begin position="406"/>
        <end position="416"/>
    </location>
</feature>